<comment type="caution">
    <text evidence="1">The sequence shown here is derived from an EMBL/GenBank/DDBJ whole genome shotgun (WGS) entry which is preliminary data.</text>
</comment>
<organism evidence="1 2">
    <name type="scientific">Hungatella hathewayi WAL-18680</name>
    <dbReference type="NCBI Taxonomy" id="742737"/>
    <lineage>
        <taxon>Bacteria</taxon>
        <taxon>Bacillati</taxon>
        <taxon>Bacillota</taxon>
        <taxon>Clostridia</taxon>
        <taxon>Lachnospirales</taxon>
        <taxon>Lachnospiraceae</taxon>
        <taxon>Hungatella</taxon>
    </lineage>
</organism>
<accession>G5IDK5</accession>
<proteinExistence type="predicted"/>
<evidence type="ECO:0008006" key="3">
    <source>
        <dbReference type="Google" id="ProtNLM"/>
    </source>
</evidence>
<dbReference type="GO" id="GO:0030246">
    <property type="term" value="F:carbohydrate binding"/>
    <property type="evidence" value="ECO:0007669"/>
    <property type="project" value="InterPro"/>
</dbReference>
<dbReference type="CDD" id="cd09023">
    <property type="entry name" value="Aldose_epim_Ec_c4013"/>
    <property type="match status" value="1"/>
</dbReference>
<dbReference type="HOGENOM" id="CLU_056939_0_0_9"/>
<reference evidence="1 2" key="1">
    <citation type="submission" date="2011-08" db="EMBL/GenBank/DDBJ databases">
        <title>The Genome Sequence of Clostridium hathewayi WAL-18680.</title>
        <authorList>
            <consortium name="The Broad Institute Genome Sequencing Platform"/>
            <person name="Earl A."/>
            <person name="Ward D."/>
            <person name="Feldgarden M."/>
            <person name="Gevers D."/>
            <person name="Finegold S.M."/>
            <person name="Summanen P.H."/>
            <person name="Molitoris D.R."/>
            <person name="Song M."/>
            <person name="Daigneault M."/>
            <person name="Allen-Vercoe E."/>
            <person name="Young S.K."/>
            <person name="Zeng Q."/>
            <person name="Gargeya S."/>
            <person name="Fitzgerald M."/>
            <person name="Haas B."/>
            <person name="Abouelleil A."/>
            <person name="Alvarado L."/>
            <person name="Arachchi H.M."/>
            <person name="Berlin A."/>
            <person name="Brown A."/>
            <person name="Chapman S.B."/>
            <person name="Chen Z."/>
            <person name="Dunbar C."/>
            <person name="Freedman E."/>
            <person name="Gearin G."/>
            <person name="Gellesch M."/>
            <person name="Goldberg J."/>
            <person name="Griggs A."/>
            <person name="Gujja S."/>
            <person name="Heiman D."/>
            <person name="Howarth C."/>
            <person name="Larson L."/>
            <person name="Lui A."/>
            <person name="MacDonald P.J.P."/>
            <person name="Montmayeur A."/>
            <person name="Murphy C."/>
            <person name="Neiman D."/>
            <person name="Pearson M."/>
            <person name="Priest M."/>
            <person name="Roberts A."/>
            <person name="Saif S."/>
            <person name="Shea T."/>
            <person name="Shenoy N."/>
            <person name="Sisk P."/>
            <person name="Stolte C."/>
            <person name="Sykes S."/>
            <person name="Wortman J."/>
            <person name="Nusbaum C."/>
            <person name="Birren B."/>
        </authorList>
    </citation>
    <scope>NUCLEOTIDE SEQUENCE [LARGE SCALE GENOMIC DNA]</scope>
    <source>
        <strain evidence="1 2">WAL-18680</strain>
    </source>
</reference>
<dbReference type="Proteomes" id="UP000005384">
    <property type="component" value="Unassembled WGS sequence"/>
</dbReference>
<dbReference type="AlphaFoldDB" id="G5IDK5"/>
<sequence length="356" mass="40238">MAVDNLSKRELYERVGHMNQIAGFKRYVLCEGKKDGVHAVDMWNGNGLELTIVCDRASDISSLRFQGKSLCWLSNLGVSGPEFAGQGDFEWNQNFSGGMFATCGLTTAGLPSEDGGERLELHGSVSNLPSEEVGCKTWWDHDNYVVEFESRTRQARPFGEHLCLTRNIRVKMGDNTVYVHDQVENLGFQDAPFMMIYHMNFGYPLLDEGSRICLTCGERYPTSKLAEASAGEIGVIGKPDDGYAARAYNHRVEMDGDGFAYASLLNERLGMGATVKFRADELNQLNLWKCLQKGRYVVGLEPCNCRTWGRDKEREAGNLEFIRPFEKRDLYFEIQVHDGADEVRQALEGYEERYRL</sequence>
<evidence type="ECO:0000313" key="2">
    <source>
        <dbReference type="Proteomes" id="UP000005384"/>
    </source>
</evidence>
<name>G5IDK5_9FIRM</name>
<dbReference type="InterPro" id="IPR027839">
    <property type="entry name" value="DUF4432"/>
</dbReference>
<dbReference type="Gene3D" id="2.70.98.10">
    <property type="match status" value="1"/>
</dbReference>
<dbReference type="RefSeq" id="WP_006779568.1">
    <property type="nucleotide sequence ID" value="NZ_CP040506.1"/>
</dbReference>
<evidence type="ECO:0000313" key="1">
    <source>
        <dbReference type="EMBL" id="EHI60451.1"/>
    </source>
</evidence>
<dbReference type="InterPro" id="IPR014718">
    <property type="entry name" value="GH-type_carb-bd"/>
</dbReference>
<dbReference type="PATRIC" id="fig|742737.3.peg.1603"/>
<gene>
    <name evidence="1" type="ORF">HMPREF9473_01582</name>
</gene>
<dbReference type="EMBL" id="ADLN01000020">
    <property type="protein sequence ID" value="EHI60451.1"/>
    <property type="molecule type" value="Genomic_DNA"/>
</dbReference>
<protein>
    <recommendedName>
        <fullName evidence="3">DUF4432 domain-containing protein</fullName>
    </recommendedName>
</protein>
<keyword evidence="2" id="KW-1185">Reference proteome</keyword>
<dbReference type="Pfam" id="PF14486">
    <property type="entry name" value="DUF4432"/>
    <property type="match status" value="1"/>
</dbReference>